<dbReference type="GO" id="GO:0016020">
    <property type="term" value="C:membrane"/>
    <property type="evidence" value="ECO:0007669"/>
    <property type="project" value="InterPro"/>
</dbReference>
<dbReference type="EC" id="2.7.1.121" evidence="8"/>
<evidence type="ECO:0000256" key="16">
    <source>
        <dbReference type="ARBA" id="ARBA00022723"/>
    </source>
</evidence>
<dbReference type="PANTHER" id="PTHR46244:SF3">
    <property type="entry name" value="PHOSPHOENOLPYRUVATE-PROTEIN PHOSPHOTRANSFERASE"/>
    <property type="match status" value="1"/>
</dbReference>
<keyword evidence="11" id="KW-0813">Transport</keyword>
<keyword evidence="18" id="KW-0460">Magnesium</keyword>
<dbReference type="GO" id="GO:0009401">
    <property type="term" value="P:phosphoenolpyruvate-dependent sugar phosphotransferase system"/>
    <property type="evidence" value="ECO:0007669"/>
    <property type="project" value="UniProtKB-KW"/>
</dbReference>
<evidence type="ECO:0000313" key="24">
    <source>
        <dbReference type="Proteomes" id="UP000280935"/>
    </source>
</evidence>
<sequence length="800" mass="81880">MALVGIVAVSHSRELAEAAVELSLQMVHGEQPPVLVAAGTSDGRLGTDATAVAEAISAADQGAGVVVIVDLGSAILSAEFALDLVAADPEQVRIIPAPFVEGLLSAVVRAATGASLDEVVAEAGRALEPKQSALAPVEISTKATQDAWEPDAKDSATVVNPAGLHVRPVAQVVATASRFDSEIRLRCHGTSASASSPVSLASLGARTGERLWVEAAGSDAVDAVAAIVELIRDGFGELDQPAAPEPIRTAGPQGVSPGRVVGTARIMTSPATKPPHDYLLSRDDIPQERRRLAEALEATASGYERQAEGAGPEASEILRASASMARDPMLRDRASARVGVDSVGGVSALWQAVSEIVVEFQAQGGLLAERVTDLIDVRDRAVSHLTGRPLPGIPTCETPFILVAEDLAPADTATLRAECCLGIITAAGGPTSHTSILARSMGIPAVVGFTGAMEIPDGSRVLLDGTTGEVVVEPDTEQQVGARTTPATVEPLSAPGRTADGQPIGLYANVASAGAAEVAARAGAEGVGLFRTEISVLGVREEPTVAEQADGYAKVLAPFAGRKVVVRTLDAGSDKPLSFLTIPGEDNPALGIRGFRTAAQSPDVLTRQLEAIAAAEQASGAEVWVMAPMISTAAEAAQFAGLARAAGLRRVGVMIEVPAAALSAREILAEVDFASIGSNDLTQYTMAIDRMATGVQELQDPWNPAVLRLIQLVGEAGAATGRPISCCGEAAAHPDLAAVLVGLGVSTLSMSVQSLEAVRATLAELTLADCRRAAQAAVGASGPVEAREAAAREVPSLRRG</sequence>
<comment type="subunit">
    <text evidence="20">Homodimer. The dihydroxyacetone kinase complex is composed of a homodimer of DhaM, a homodimer of DhaK and the subunit DhaL.</text>
</comment>
<evidence type="ECO:0000259" key="21">
    <source>
        <dbReference type="PROSITE" id="PS51096"/>
    </source>
</evidence>
<evidence type="ECO:0000256" key="3">
    <source>
        <dbReference type="ARBA" id="ARBA00001946"/>
    </source>
</evidence>
<dbReference type="InterPro" id="IPR040442">
    <property type="entry name" value="Pyrv_kinase-like_dom_sf"/>
</dbReference>
<dbReference type="Pfam" id="PF02896">
    <property type="entry name" value="PEP-utilizers_C"/>
    <property type="match status" value="1"/>
</dbReference>
<comment type="subcellular location">
    <subcellularLocation>
        <location evidence="6">Cytoplasm</location>
    </subcellularLocation>
</comment>
<comment type="caution">
    <text evidence="23">The sequence shown here is derived from an EMBL/GenBank/DDBJ whole genome shotgun (WGS) entry which is preliminary data.</text>
</comment>
<evidence type="ECO:0000256" key="6">
    <source>
        <dbReference type="ARBA" id="ARBA00004496"/>
    </source>
</evidence>
<dbReference type="Gene3D" id="3.50.30.10">
    <property type="entry name" value="Phosphohistidine domain"/>
    <property type="match status" value="1"/>
</dbReference>
<dbReference type="OrthoDB" id="9765468at2"/>
<dbReference type="SUPFAM" id="SSF52009">
    <property type="entry name" value="Phosphohistidine domain"/>
    <property type="match status" value="1"/>
</dbReference>
<dbReference type="Gene3D" id="3.40.50.510">
    <property type="entry name" value="Phosphotransferase system, mannose-type IIA component"/>
    <property type="match status" value="1"/>
</dbReference>
<keyword evidence="16" id="KW-0479">Metal-binding</keyword>
<dbReference type="InterPro" id="IPR035895">
    <property type="entry name" value="HPr-like_sf"/>
</dbReference>
<dbReference type="InterPro" id="IPR008279">
    <property type="entry name" value="PEP-util_enz_mobile_dom"/>
</dbReference>
<keyword evidence="17" id="KW-0418">Kinase</keyword>
<dbReference type="SUPFAM" id="SSF53062">
    <property type="entry name" value="PTS system fructose IIA component-like"/>
    <property type="match status" value="1"/>
</dbReference>
<evidence type="ECO:0000256" key="1">
    <source>
        <dbReference type="ARBA" id="ARBA00000683"/>
    </source>
</evidence>
<dbReference type="PROSITE" id="PS51350">
    <property type="entry name" value="PTS_HPR_DOM"/>
    <property type="match status" value="1"/>
</dbReference>
<name>A0A3P1WW59_9ACTN</name>
<dbReference type="InterPro" id="IPR015813">
    <property type="entry name" value="Pyrv/PenolPyrv_kinase-like_dom"/>
</dbReference>
<dbReference type="AlphaFoldDB" id="A0A3P1WW59"/>
<evidence type="ECO:0000259" key="22">
    <source>
        <dbReference type="PROSITE" id="PS51350"/>
    </source>
</evidence>
<comment type="cofactor">
    <cofactor evidence="3">
        <name>Mg(2+)</name>
        <dbReference type="ChEBI" id="CHEBI:18420"/>
    </cofactor>
</comment>
<dbReference type="PROSITE" id="PS00370">
    <property type="entry name" value="PEP_ENZYMES_PHOS_SITE"/>
    <property type="match status" value="1"/>
</dbReference>
<reference evidence="23 24" key="1">
    <citation type="submission" date="2018-11" db="EMBL/GenBank/DDBJ databases">
        <title>Genomes From Bacteria Associated with the Canine Oral Cavity: a Test Case for Automated Genome-Based Taxonomic Assignment.</title>
        <authorList>
            <person name="Coil D.A."/>
            <person name="Jospin G."/>
            <person name="Darling A.E."/>
            <person name="Wallis C."/>
            <person name="Davis I.J."/>
            <person name="Harris S."/>
            <person name="Eisen J.A."/>
            <person name="Holcombe L.J."/>
            <person name="O'Flynn C."/>
        </authorList>
    </citation>
    <scope>NUCLEOTIDE SEQUENCE [LARGE SCALE GENOMIC DNA]</scope>
    <source>
        <strain evidence="23 24">OH2822_COT-296</strain>
    </source>
</reference>
<dbReference type="Pfam" id="PF00391">
    <property type="entry name" value="PEP-utilizers"/>
    <property type="match status" value="1"/>
</dbReference>
<accession>A0A3P1WW59</accession>
<dbReference type="InterPro" id="IPR004701">
    <property type="entry name" value="PTS_EIIA_man-typ"/>
</dbReference>
<comment type="function">
    <text evidence="4">General (non sugar-specific) component of the phosphoenolpyruvate-dependent sugar phosphotransferase system (sugar PTS). This major carbohydrate active-transport system catalyzes the phosphorylation of incoming sugar substrates concomitantly with their translocation across the cell membrane. Enzyme I transfers the phosphoryl group from phosphoenolpyruvate (PEP) to the phosphoryl carrier protein (HPr).</text>
</comment>
<dbReference type="InterPro" id="IPR050499">
    <property type="entry name" value="PEP-utilizing_PTS_enzyme"/>
</dbReference>
<dbReference type="InterPro" id="IPR036637">
    <property type="entry name" value="Phosphohistidine_dom_sf"/>
</dbReference>
<keyword evidence="14 23" id="KW-0808">Transferase</keyword>
<feature type="domain" description="PTS EIIA type-4" evidence="21">
    <location>
        <begin position="3"/>
        <end position="134"/>
    </location>
</feature>
<dbReference type="InterPro" id="IPR006318">
    <property type="entry name" value="PTS_EI-like"/>
</dbReference>
<evidence type="ECO:0000256" key="17">
    <source>
        <dbReference type="ARBA" id="ARBA00022777"/>
    </source>
</evidence>
<dbReference type="GO" id="GO:0047324">
    <property type="term" value="F:phosphoenolpyruvate-glycerone phosphotransferase activity"/>
    <property type="evidence" value="ECO:0007669"/>
    <property type="project" value="UniProtKB-EC"/>
</dbReference>
<evidence type="ECO:0000256" key="7">
    <source>
        <dbReference type="ARBA" id="ARBA00007837"/>
    </source>
</evidence>
<feature type="domain" description="HPr" evidence="22">
    <location>
        <begin position="151"/>
        <end position="238"/>
    </location>
</feature>
<comment type="function">
    <text evidence="5">Component of the dihydroxyacetone kinase complex, which is responsible for the phosphoenolpyruvate (PEP)-dependent phosphorylation of dihydroxyacetone. DhaM serves as the phosphoryl donor. Is phosphorylated by phosphoenolpyruvate in an EI- and HPr-dependent reaction, and a phosphorelay system on histidine residues finally leads to phosphoryl transfer to DhaL and dihydroxyacetone.</text>
</comment>
<dbReference type="EMBL" id="RQYT01000034">
    <property type="protein sequence ID" value="RRD48613.1"/>
    <property type="molecule type" value="Genomic_DNA"/>
</dbReference>
<evidence type="ECO:0000313" key="23">
    <source>
        <dbReference type="EMBL" id="RRD48613.1"/>
    </source>
</evidence>
<dbReference type="PROSITE" id="PS51096">
    <property type="entry name" value="PTS_EIIA_TYPE_4"/>
    <property type="match status" value="1"/>
</dbReference>
<dbReference type="SUPFAM" id="SSF51621">
    <property type="entry name" value="Phosphoenolpyruvate/pyruvate domain"/>
    <property type="match status" value="1"/>
</dbReference>
<dbReference type="SUPFAM" id="SSF55594">
    <property type="entry name" value="HPr-like"/>
    <property type="match status" value="1"/>
</dbReference>
<dbReference type="GO" id="GO:0008965">
    <property type="term" value="F:phosphoenolpyruvate-protein phosphotransferase activity"/>
    <property type="evidence" value="ECO:0007669"/>
    <property type="project" value="UniProtKB-EC"/>
</dbReference>
<comment type="catalytic activity">
    <reaction evidence="1">
        <text>L-histidyl-[protein] + phosphoenolpyruvate = N(pros)-phospho-L-histidyl-[protein] + pyruvate</text>
        <dbReference type="Rhea" id="RHEA:23880"/>
        <dbReference type="Rhea" id="RHEA-COMP:9745"/>
        <dbReference type="Rhea" id="RHEA-COMP:9746"/>
        <dbReference type="ChEBI" id="CHEBI:15361"/>
        <dbReference type="ChEBI" id="CHEBI:29979"/>
        <dbReference type="ChEBI" id="CHEBI:58702"/>
        <dbReference type="ChEBI" id="CHEBI:64837"/>
        <dbReference type="EC" id="2.7.3.9"/>
    </reaction>
</comment>
<dbReference type="PRINTS" id="PR00107">
    <property type="entry name" value="PHOSPHOCPHPR"/>
</dbReference>
<dbReference type="Pfam" id="PF03610">
    <property type="entry name" value="EIIA-man"/>
    <property type="match status" value="1"/>
</dbReference>
<evidence type="ECO:0000256" key="4">
    <source>
        <dbReference type="ARBA" id="ARBA00002728"/>
    </source>
</evidence>
<evidence type="ECO:0000256" key="15">
    <source>
        <dbReference type="ARBA" id="ARBA00022683"/>
    </source>
</evidence>
<dbReference type="Gene3D" id="3.20.20.60">
    <property type="entry name" value="Phosphoenolpyruvate-binding domains"/>
    <property type="match status" value="1"/>
</dbReference>
<gene>
    <name evidence="23" type="primary">ptsP</name>
    <name evidence="23" type="ORF">EII35_11885</name>
</gene>
<organism evidence="23 24">
    <name type="scientific">Arachnia propionica</name>
    <dbReference type="NCBI Taxonomy" id="1750"/>
    <lineage>
        <taxon>Bacteria</taxon>
        <taxon>Bacillati</taxon>
        <taxon>Actinomycetota</taxon>
        <taxon>Actinomycetes</taxon>
        <taxon>Propionibacteriales</taxon>
        <taxon>Propionibacteriaceae</taxon>
        <taxon>Arachnia</taxon>
    </lineage>
</organism>
<keyword evidence="13" id="KW-0762">Sugar transport</keyword>
<evidence type="ECO:0000256" key="19">
    <source>
        <dbReference type="ARBA" id="ARBA00033235"/>
    </source>
</evidence>
<dbReference type="InterPro" id="IPR000032">
    <property type="entry name" value="HPr-like"/>
</dbReference>
<evidence type="ECO:0000256" key="2">
    <source>
        <dbReference type="ARBA" id="ARBA00001113"/>
    </source>
</evidence>
<evidence type="ECO:0000256" key="14">
    <source>
        <dbReference type="ARBA" id="ARBA00022679"/>
    </source>
</evidence>
<evidence type="ECO:0000256" key="5">
    <source>
        <dbReference type="ARBA" id="ARBA00002788"/>
    </source>
</evidence>
<evidence type="ECO:0000256" key="20">
    <source>
        <dbReference type="ARBA" id="ARBA00046577"/>
    </source>
</evidence>
<dbReference type="Gene3D" id="3.30.1340.10">
    <property type="entry name" value="HPr-like"/>
    <property type="match status" value="1"/>
</dbReference>
<dbReference type="NCBIfam" id="TIGR01003">
    <property type="entry name" value="PTS_HPr_family"/>
    <property type="match status" value="1"/>
</dbReference>
<evidence type="ECO:0000256" key="18">
    <source>
        <dbReference type="ARBA" id="ARBA00022842"/>
    </source>
</evidence>
<dbReference type="Pfam" id="PF00381">
    <property type="entry name" value="PTS-HPr"/>
    <property type="match status" value="1"/>
</dbReference>
<dbReference type="InterPro" id="IPR000121">
    <property type="entry name" value="PEP_util_C"/>
</dbReference>
<dbReference type="NCBIfam" id="TIGR02364">
    <property type="entry name" value="dha_pts"/>
    <property type="match status" value="1"/>
</dbReference>
<dbReference type="InterPro" id="IPR008731">
    <property type="entry name" value="PTS_EIN"/>
</dbReference>
<evidence type="ECO:0000256" key="8">
    <source>
        <dbReference type="ARBA" id="ARBA00012095"/>
    </source>
</evidence>
<dbReference type="NCBIfam" id="TIGR01417">
    <property type="entry name" value="PTS_I_fam"/>
    <property type="match status" value="1"/>
</dbReference>
<dbReference type="SUPFAM" id="SSF47831">
    <property type="entry name" value="Enzyme I of the PEP:sugar phosphotransferase system HPr-binding (sub)domain"/>
    <property type="match status" value="1"/>
</dbReference>
<dbReference type="InterPro" id="IPR036618">
    <property type="entry name" value="PtsI_HPr-bd_sf"/>
</dbReference>
<dbReference type="InterPro" id="IPR012844">
    <property type="entry name" value="DhaM_N"/>
</dbReference>
<evidence type="ECO:0000256" key="10">
    <source>
        <dbReference type="ARBA" id="ARBA00016544"/>
    </source>
</evidence>
<proteinExistence type="inferred from homology"/>
<dbReference type="Gene3D" id="1.10.274.10">
    <property type="entry name" value="PtsI, HPr-binding domain"/>
    <property type="match status" value="1"/>
</dbReference>
<evidence type="ECO:0000256" key="11">
    <source>
        <dbReference type="ARBA" id="ARBA00022448"/>
    </source>
</evidence>
<comment type="similarity">
    <text evidence="7">Belongs to the PEP-utilizing enzyme family.</text>
</comment>
<dbReference type="InterPro" id="IPR036662">
    <property type="entry name" value="PTS_EIIA_man-typ_sf"/>
</dbReference>
<protein>
    <recommendedName>
        <fullName evidence="10">Phosphoenolpyruvate-protein phosphotransferase</fullName>
        <ecNumber evidence="8">2.7.1.121</ecNumber>
        <ecNumber evidence="9">2.7.3.9</ecNumber>
    </recommendedName>
    <alternativeName>
        <fullName evidence="19">Phosphotransferase system, enzyme I</fullName>
    </alternativeName>
</protein>
<evidence type="ECO:0000256" key="12">
    <source>
        <dbReference type="ARBA" id="ARBA00022490"/>
    </source>
</evidence>
<dbReference type="Proteomes" id="UP000280935">
    <property type="component" value="Unassembled WGS sequence"/>
</dbReference>
<dbReference type="EC" id="2.7.3.9" evidence="9"/>
<evidence type="ECO:0000256" key="13">
    <source>
        <dbReference type="ARBA" id="ARBA00022597"/>
    </source>
</evidence>
<dbReference type="GO" id="GO:0046872">
    <property type="term" value="F:metal ion binding"/>
    <property type="evidence" value="ECO:0007669"/>
    <property type="project" value="UniProtKB-KW"/>
</dbReference>
<keyword evidence="12" id="KW-0963">Cytoplasm</keyword>
<dbReference type="GO" id="GO:0005737">
    <property type="term" value="C:cytoplasm"/>
    <property type="evidence" value="ECO:0007669"/>
    <property type="project" value="UniProtKB-SubCell"/>
</dbReference>
<dbReference type="PRINTS" id="PR01736">
    <property type="entry name" value="PHPHTRNFRASE"/>
</dbReference>
<keyword evidence="23" id="KW-0670">Pyruvate</keyword>
<dbReference type="Pfam" id="PF05524">
    <property type="entry name" value="PEP-utilisers_N"/>
    <property type="match status" value="1"/>
</dbReference>
<dbReference type="InterPro" id="IPR018274">
    <property type="entry name" value="PEP_util_AS"/>
</dbReference>
<dbReference type="PANTHER" id="PTHR46244">
    <property type="entry name" value="PHOSPHOENOLPYRUVATE-PROTEIN PHOSPHOTRANSFERASE"/>
    <property type="match status" value="1"/>
</dbReference>
<evidence type="ECO:0000256" key="9">
    <source>
        <dbReference type="ARBA" id="ARBA00012232"/>
    </source>
</evidence>
<keyword evidence="15" id="KW-0598">Phosphotransferase system</keyword>
<comment type="catalytic activity">
    <reaction evidence="2">
        <text>dihydroxyacetone + phosphoenolpyruvate = dihydroxyacetone phosphate + pyruvate</text>
        <dbReference type="Rhea" id="RHEA:18381"/>
        <dbReference type="ChEBI" id="CHEBI:15361"/>
        <dbReference type="ChEBI" id="CHEBI:16016"/>
        <dbReference type="ChEBI" id="CHEBI:57642"/>
        <dbReference type="ChEBI" id="CHEBI:58702"/>
        <dbReference type="EC" id="2.7.1.121"/>
    </reaction>
</comment>